<reference evidence="2" key="2">
    <citation type="submission" date="2023-06" db="EMBL/GenBank/DDBJ databases">
        <authorList>
            <consortium name="Lawrence Berkeley National Laboratory"/>
            <person name="Mondo S.J."/>
            <person name="Hensen N."/>
            <person name="Bonometti L."/>
            <person name="Westerberg I."/>
            <person name="Brannstrom I.O."/>
            <person name="Guillou S."/>
            <person name="Cros-Aarteil S."/>
            <person name="Calhoun S."/>
            <person name="Haridas S."/>
            <person name="Kuo A."/>
            <person name="Pangilinan J."/>
            <person name="Riley R."/>
            <person name="Labutti K."/>
            <person name="Andreopoulos B."/>
            <person name="Lipzen A."/>
            <person name="Chen C."/>
            <person name="Yanf M."/>
            <person name="Daum C."/>
            <person name="Ng V."/>
            <person name="Clum A."/>
            <person name="Steindorff A."/>
            <person name="Ohm R."/>
            <person name="Martin F."/>
            <person name="Silar P."/>
            <person name="Natvig D."/>
            <person name="Lalanne C."/>
            <person name="Gautier V."/>
            <person name="Ament-Velasquez S.L."/>
            <person name="Kruys A."/>
            <person name="Hutchinson M.I."/>
            <person name="Powell A.J."/>
            <person name="Barry K."/>
            <person name="Miller A.N."/>
            <person name="Grigoriev I.V."/>
            <person name="Debuchy R."/>
            <person name="Gladieux P."/>
            <person name="Thoren M.H."/>
            <person name="Johannesson H."/>
        </authorList>
    </citation>
    <scope>NUCLEOTIDE SEQUENCE</scope>
    <source>
        <strain evidence="2">PSN324</strain>
    </source>
</reference>
<evidence type="ECO:0000313" key="3">
    <source>
        <dbReference type="Proteomes" id="UP001321749"/>
    </source>
</evidence>
<keyword evidence="1" id="KW-0732">Signal</keyword>
<gene>
    <name evidence="2" type="ORF">QBC42DRAFT_174774</name>
</gene>
<keyword evidence="3" id="KW-1185">Reference proteome</keyword>
<name>A0AAV9HPX4_9PEZI</name>
<organism evidence="2 3">
    <name type="scientific">Cladorrhinum samala</name>
    <dbReference type="NCBI Taxonomy" id="585594"/>
    <lineage>
        <taxon>Eukaryota</taxon>
        <taxon>Fungi</taxon>
        <taxon>Dikarya</taxon>
        <taxon>Ascomycota</taxon>
        <taxon>Pezizomycotina</taxon>
        <taxon>Sordariomycetes</taxon>
        <taxon>Sordariomycetidae</taxon>
        <taxon>Sordariales</taxon>
        <taxon>Podosporaceae</taxon>
        <taxon>Cladorrhinum</taxon>
    </lineage>
</organism>
<dbReference type="AlphaFoldDB" id="A0AAV9HPX4"/>
<protein>
    <submittedName>
        <fullName evidence="2">Uncharacterized protein</fullName>
    </submittedName>
</protein>
<accession>A0AAV9HPX4</accession>
<feature type="chain" id="PRO_5043866330" evidence="1">
    <location>
        <begin position="19"/>
        <end position="424"/>
    </location>
</feature>
<proteinExistence type="predicted"/>
<feature type="signal peptide" evidence="1">
    <location>
        <begin position="1"/>
        <end position="18"/>
    </location>
</feature>
<reference evidence="2" key="1">
    <citation type="journal article" date="2023" name="Mol. Phylogenet. Evol.">
        <title>Genome-scale phylogeny and comparative genomics of the fungal order Sordariales.</title>
        <authorList>
            <person name="Hensen N."/>
            <person name="Bonometti L."/>
            <person name="Westerberg I."/>
            <person name="Brannstrom I.O."/>
            <person name="Guillou S."/>
            <person name="Cros-Aarteil S."/>
            <person name="Calhoun S."/>
            <person name="Haridas S."/>
            <person name="Kuo A."/>
            <person name="Mondo S."/>
            <person name="Pangilinan J."/>
            <person name="Riley R."/>
            <person name="LaButti K."/>
            <person name="Andreopoulos B."/>
            <person name="Lipzen A."/>
            <person name="Chen C."/>
            <person name="Yan M."/>
            <person name="Daum C."/>
            <person name="Ng V."/>
            <person name="Clum A."/>
            <person name="Steindorff A."/>
            <person name="Ohm R.A."/>
            <person name="Martin F."/>
            <person name="Silar P."/>
            <person name="Natvig D.O."/>
            <person name="Lalanne C."/>
            <person name="Gautier V."/>
            <person name="Ament-Velasquez S.L."/>
            <person name="Kruys A."/>
            <person name="Hutchinson M.I."/>
            <person name="Powell A.J."/>
            <person name="Barry K."/>
            <person name="Miller A.N."/>
            <person name="Grigoriev I.V."/>
            <person name="Debuchy R."/>
            <person name="Gladieux P."/>
            <person name="Hiltunen Thoren M."/>
            <person name="Johannesson H."/>
        </authorList>
    </citation>
    <scope>NUCLEOTIDE SEQUENCE</scope>
    <source>
        <strain evidence="2">PSN324</strain>
    </source>
</reference>
<dbReference type="EMBL" id="MU864965">
    <property type="protein sequence ID" value="KAK4462963.1"/>
    <property type="molecule type" value="Genomic_DNA"/>
</dbReference>
<dbReference type="Proteomes" id="UP001321749">
    <property type="component" value="Unassembled WGS sequence"/>
</dbReference>
<evidence type="ECO:0000256" key="1">
    <source>
        <dbReference type="SAM" id="SignalP"/>
    </source>
</evidence>
<evidence type="ECO:0000313" key="2">
    <source>
        <dbReference type="EMBL" id="KAK4462963.1"/>
    </source>
</evidence>
<sequence>MKLLQCVALLACSPLAHAVATADADHAVHNNLEPPTKQQLEYDLCRSDCSLHGVAFPDKDTLQLPLEDFVPERCPQTYIGRYDKPNATSNVCLDFAGQFLTFTFAPFPGYTTKSAIVHWKLAGNTAYPKSYALPPPDHTAECSPEGNGNFVCKIPFNNIVGLDGHAGLTDVLHGMCPNDDREGLTIYLAFSGTVVVPAYPHKEIHFQQQYPCKPGSRDKFRRCTSLNSSQNHLQISYRCSKCTVDPCPPPCEYGTAYGYQSPQASYDLDTQNGTECKKSWGWLETPSLKLLKTGISGTLYVRTNAGYFEEVGTWHASADAYDKVKVKYRIWPGLPYSLGQVNVDLACLAVDSCVPEDFTYNYKWLGDVSEYEARDLKFPKCLARSRAYLVVSAEINTIVTKNQPKTSLGATGLLAASAAPEADH</sequence>
<comment type="caution">
    <text evidence="2">The sequence shown here is derived from an EMBL/GenBank/DDBJ whole genome shotgun (WGS) entry which is preliminary data.</text>
</comment>